<dbReference type="InterPro" id="IPR011991">
    <property type="entry name" value="ArsR-like_HTH"/>
</dbReference>
<sequence>MDSTDKAILKLLQEDATLSLDDIAIRIGASKTPIWNRIKRLRESGVISHQVAIVSPQAVGLDTCFFVLVKTSEHDSTWQSQFLDALRARNEVVEAHRLAGEIDYLLKVRVSSPRAYDQFYQGLIADVKVFNVTALLSMEELKYTTALPI</sequence>
<proteinExistence type="predicted"/>
<dbReference type="SUPFAM" id="SSF54909">
    <property type="entry name" value="Dimeric alpha+beta barrel"/>
    <property type="match status" value="1"/>
</dbReference>
<dbReference type="SUPFAM" id="SSF46785">
    <property type="entry name" value="Winged helix' DNA-binding domain"/>
    <property type="match status" value="1"/>
</dbReference>
<dbReference type="InterPro" id="IPR019887">
    <property type="entry name" value="Tscrpt_reg_AsnC/Lrp_C"/>
</dbReference>
<accession>A0ABY6Q7F0</accession>
<dbReference type="PRINTS" id="PR00033">
    <property type="entry name" value="HTHASNC"/>
</dbReference>
<keyword evidence="1" id="KW-0805">Transcription regulation</keyword>
<dbReference type="InterPro" id="IPR011008">
    <property type="entry name" value="Dimeric_a/b-barrel"/>
</dbReference>
<dbReference type="InterPro" id="IPR019888">
    <property type="entry name" value="Tscrpt_reg_AsnC-like"/>
</dbReference>
<dbReference type="PROSITE" id="PS50956">
    <property type="entry name" value="HTH_ASNC_2"/>
    <property type="match status" value="1"/>
</dbReference>
<keyword evidence="2" id="KW-0238">DNA-binding</keyword>
<organism evidence="5 6">
    <name type="scientific">Candidatus Paraluminiphilus aquimaris</name>
    <dbReference type="NCBI Taxonomy" id="2518994"/>
    <lineage>
        <taxon>Bacteria</taxon>
        <taxon>Pseudomonadati</taxon>
        <taxon>Pseudomonadota</taxon>
        <taxon>Gammaproteobacteria</taxon>
        <taxon>Cellvibrionales</taxon>
        <taxon>Halieaceae</taxon>
        <taxon>Candidatus Paraluminiphilus</taxon>
    </lineage>
</organism>
<dbReference type="Pfam" id="PF13412">
    <property type="entry name" value="HTH_24"/>
    <property type="match status" value="1"/>
</dbReference>
<dbReference type="InterPro" id="IPR036388">
    <property type="entry name" value="WH-like_DNA-bd_sf"/>
</dbReference>
<dbReference type="CDD" id="cd00090">
    <property type="entry name" value="HTH_ARSR"/>
    <property type="match status" value="1"/>
</dbReference>
<dbReference type="PANTHER" id="PTHR30154">
    <property type="entry name" value="LEUCINE-RESPONSIVE REGULATORY PROTEIN"/>
    <property type="match status" value="1"/>
</dbReference>
<dbReference type="Proteomes" id="UP001317963">
    <property type="component" value="Chromosome"/>
</dbReference>
<evidence type="ECO:0000256" key="2">
    <source>
        <dbReference type="ARBA" id="ARBA00023125"/>
    </source>
</evidence>
<dbReference type="Gene3D" id="3.30.70.920">
    <property type="match status" value="1"/>
</dbReference>
<evidence type="ECO:0000313" key="5">
    <source>
        <dbReference type="EMBL" id="UZP74940.1"/>
    </source>
</evidence>
<dbReference type="InterPro" id="IPR000485">
    <property type="entry name" value="AsnC-type_HTH_dom"/>
</dbReference>
<keyword evidence="3" id="KW-0804">Transcription</keyword>
<dbReference type="SMART" id="SM00344">
    <property type="entry name" value="HTH_ASNC"/>
    <property type="match status" value="1"/>
</dbReference>
<protein>
    <submittedName>
        <fullName evidence="5">Lrp/AsnC family transcriptional regulator</fullName>
    </submittedName>
</protein>
<dbReference type="PANTHER" id="PTHR30154:SF17">
    <property type="entry name" value="DNA-BINDING TRANSCRIPTIONAL ACTIVATOR DECR"/>
    <property type="match status" value="1"/>
</dbReference>
<reference evidence="5 6" key="1">
    <citation type="submission" date="2019-02" db="EMBL/GenBank/DDBJ databases">
        <title>Halieaceae_genomes.</title>
        <authorList>
            <person name="Li S.-H."/>
        </authorList>
    </citation>
    <scope>NUCLEOTIDE SEQUENCE [LARGE SCALE GENOMIC DNA]</scope>
    <source>
        <strain evidence="5 6">JH123</strain>
    </source>
</reference>
<gene>
    <name evidence="5" type="ORF">E0F26_09425</name>
</gene>
<evidence type="ECO:0000259" key="4">
    <source>
        <dbReference type="PROSITE" id="PS50956"/>
    </source>
</evidence>
<name>A0ABY6Q7F0_9GAMM</name>
<dbReference type="Gene3D" id="1.10.10.10">
    <property type="entry name" value="Winged helix-like DNA-binding domain superfamily/Winged helix DNA-binding domain"/>
    <property type="match status" value="1"/>
</dbReference>
<evidence type="ECO:0000256" key="3">
    <source>
        <dbReference type="ARBA" id="ARBA00023163"/>
    </source>
</evidence>
<feature type="domain" description="HTH asnC-type" evidence="4">
    <location>
        <begin position="1"/>
        <end position="62"/>
    </location>
</feature>
<dbReference type="EMBL" id="CP036501">
    <property type="protein sequence ID" value="UZP74940.1"/>
    <property type="molecule type" value="Genomic_DNA"/>
</dbReference>
<dbReference type="InterPro" id="IPR036390">
    <property type="entry name" value="WH_DNA-bd_sf"/>
</dbReference>
<evidence type="ECO:0000256" key="1">
    <source>
        <dbReference type="ARBA" id="ARBA00023015"/>
    </source>
</evidence>
<keyword evidence="6" id="KW-1185">Reference proteome</keyword>
<dbReference type="RefSeq" id="WP_279241405.1">
    <property type="nucleotide sequence ID" value="NZ_CP036501.1"/>
</dbReference>
<evidence type="ECO:0000313" key="6">
    <source>
        <dbReference type="Proteomes" id="UP001317963"/>
    </source>
</evidence>
<dbReference type="Pfam" id="PF01037">
    <property type="entry name" value="AsnC_trans_reg"/>
    <property type="match status" value="1"/>
</dbReference>